<sequence length="1219" mass="132506">MHDLETEEIARQSSPGSLRGSRSLSLDSLQQLPSEPGTWDDNPPDHCHLHQPSPKFWDPVWLRIPTLITYAFCLIVVALTALAVHLFSLNNDGLVSVSGGMSEVYVWKYLPTTVVVLLLSWWNGVDYTVRLYQPWVFLKSGPRTGDLTLYLDLITPLLPSIMWKSLKIRAWMPAISLTCSLLLSIVRVLATGLLAIESTALSNSGFVLTRAGAFDGSSWKSGAQTSIAANVYVGVSSENLTSPTWVLSNATFEPFEQRNSTDGSSVSSISGATMGLFPEMRCELGSLQDDSVIMSDETYQATMEFTSKSCRVSTQLHLIDSTQIYEWKERQRWPNRSYVGTFQEVTCADGTQQYLATVTLVDSSLSLSNYSAAFCTPTYFTQNVSVSLIYPEQRLSLNWGGVNDDSSTELEGLTAMDLLKSVLNSSEAVNLGTVQQPTNTSVNNEPFLRIAALPLSNSTMGTPYLAIFLDADLMATQIRQAYSGIAALLVHGTMLDRRSEPLFGSFDLTRDRVRVKPATAITIAVILLLCALMCIIILVKRPKDVVPRDPRSVAGVALLMLASRGWLESLFDSGFEDAAAMSREQKFLSHVILEGTSRRFAIERVDSVHDDEPESSALQTPRLRRGKRVWWCPMTLKIWVRMLAIVLPVAIIGVLEDVQRLSDREGGIMTITDSNTAHYVSTMIPALSMWGLAELYSSINFNTILLSPYCSLSKGHAHASRTILSHNLGRLTLVSLFTSFKQRHVSAVFTGLAAVAGSFLTILVSGLYSTSTDSATTDILMTRLDTFNTSWSSSGPYEDGGAGQLLSLIIWQNLSYPAWTYDDLAIPQLSLIPNNNNAVSAAAAAGQTFQVSVPARRAILSCDANGPSNVTVQLDPNTSEIYTNITRTCPGSTGTPFTISIMPKRDLVGFAGQMSQLVETQTTATAWFQVSSTAPAENDAGCQSLVFFLGSFPYSMPSSKKNVSASVAQVTTLACTQLIEELSVTMHLRADLTIDTSRPPSPDETTAHLVNDGLGDDISNVQEYLVSFPIGSFFQPITDDTAVLAALNSSAAAGNLDSFFQAVALEAGFFDTGSLIGEDNVQALVNATSKMYGRYMAQVQSLTMRTSLNASSGSQSQQVPATSTYTRTGLYQSRTVKLALQIILGVMALCGIAAWFAISDARKLLPHDPGSVAGVAALVAGRDLWSGERAALVPAAPEWMSDEDVQTSGLWHRTRFVML</sequence>
<proteinExistence type="predicted"/>
<dbReference type="InParanoid" id="A0A423XNE3"/>
<dbReference type="Proteomes" id="UP000285146">
    <property type="component" value="Unassembled WGS sequence"/>
</dbReference>
<dbReference type="AlphaFoldDB" id="A0A423XNE3"/>
<protein>
    <submittedName>
        <fullName evidence="3">Uncharacterized protein</fullName>
    </submittedName>
</protein>
<reference evidence="3 4" key="1">
    <citation type="submission" date="2015-09" db="EMBL/GenBank/DDBJ databases">
        <title>Host preference determinants of Valsa canker pathogens revealed by comparative genomics.</title>
        <authorList>
            <person name="Yin Z."/>
            <person name="Huang L."/>
        </authorList>
    </citation>
    <scope>NUCLEOTIDE SEQUENCE [LARGE SCALE GENOMIC DNA]</scope>
    <source>
        <strain evidence="3 4">SXYLt</strain>
    </source>
</reference>
<evidence type="ECO:0000256" key="1">
    <source>
        <dbReference type="SAM" id="MobiDB-lite"/>
    </source>
</evidence>
<feature type="transmembrane region" description="Helical" evidence="2">
    <location>
        <begin position="67"/>
        <end position="89"/>
    </location>
</feature>
<dbReference type="OrthoDB" id="5332281at2759"/>
<gene>
    <name evidence="3" type="ORF">VPNG_00173</name>
</gene>
<dbReference type="STRING" id="1230097.A0A423XNE3"/>
<dbReference type="PANTHER" id="PTHR37544:SF1">
    <property type="entry name" value="PHOSPHORIBOSYLAMINOIMIDAZOLE-SUCCINOCARBOXAMIDE SYNTHASE"/>
    <property type="match status" value="1"/>
</dbReference>
<feature type="transmembrane region" description="Helical" evidence="2">
    <location>
        <begin position="1138"/>
        <end position="1158"/>
    </location>
</feature>
<evidence type="ECO:0000256" key="2">
    <source>
        <dbReference type="SAM" id="Phobius"/>
    </source>
</evidence>
<name>A0A423XNE3_9PEZI</name>
<feature type="transmembrane region" description="Helical" evidence="2">
    <location>
        <begin position="518"/>
        <end position="539"/>
    </location>
</feature>
<feature type="transmembrane region" description="Helical" evidence="2">
    <location>
        <begin position="109"/>
        <end position="129"/>
    </location>
</feature>
<feature type="compositionally biased region" description="Basic and acidic residues" evidence="1">
    <location>
        <begin position="1"/>
        <end position="10"/>
    </location>
</feature>
<evidence type="ECO:0000313" key="4">
    <source>
        <dbReference type="Proteomes" id="UP000285146"/>
    </source>
</evidence>
<feature type="transmembrane region" description="Helical" evidence="2">
    <location>
        <begin position="170"/>
        <end position="196"/>
    </location>
</feature>
<feature type="region of interest" description="Disordered" evidence="1">
    <location>
        <begin position="1"/>
        <end position="26"/>
    </location>
</feature>
<dbReference type="Pfam" id="PF11915">
    <property type="entry name" value="DUF3433"/>
    <property type="match status" value="2"/>
</dbReference>
<comment type="caution">
    <text evidence="3">The sequence shown here is derived from an EMBL/GenBank/DDBJ whole genome shotgun (WGS) entry which is preliminary data.</text>
</comment>
<feature type="transmembrane region" description="Helical" evidence="2">
    <location>
        <begin position="745"/>
        <end position="768"/>
    </location>
</feature>
<keyword evidence="4" id="KW-1185">Reference proteome</keyword>
<feature type="compositionally biased region" description="Low complexity" evidence="1">
    <location>
        <begin position="11"/>
        <end position="26"/>
    </location>
</feature>
<evidence type="ECO:0000313" key="3">
    <source>
        <dbReference type="EMBL" id="ROW18142.1"/>
    </source>
</evidence>
<keyword evidence="2" id="KW-0812">Transmembrane</keyword>
<keyword evidence="2" id="KW-0472">Membrane</keyword>
<organism evidence="3 4">
    <name type="scientific">Cytospora leucostoma</name>
    <dbReference type="NCBI Taxonomy" id="1230097"/>
    <lineage>
        <taxon>Eukaryota</taxon>
        <taxon>Fungi</taxon>
        <taxon>Dikarya</taxon>
        <taxon>Ascomycota</taxon>
        <taxon>Pezizomycotina</taxon>
        <taxon>Sordariomycetes</taxon>
        <taxon>Sordariomycetidae</taxon>
        <taxon>Diaporthales</taxon>
        <taxon>Cytosporaceae</taxon>
        <taxon>Cytospora</taxon>
    </lineage>
</organism>
<dbReference type="InterPro" id="IPR021840">
    <property type="entry name" value="DUF3433"/>
</dbReference>
<feature type="transmembrane region" description="Helical" evidence="2">
    <location>
        <begin position="638"/>
        <end position="655"/>
    </location>
</feature>
<dbReference type="EMBL" id="LKEB01000001">
    <property type="protein sequence ID" value="ROW18142.1"/>
    <property type="molecule type" value="Genomic_DNA"/>
</dbReference>
<accession>A0A423XNE3</accession>
<dbReference type="PANTHER" id="PTHR37544">
    <property type="entry name" value="SPRAY-RELATED"/>
    <property type="match status" value="1"/>
</dbReference>
<keyword evidence="2" id="KW-1133">Transmembrane helix</keyword>